<dbReference type="Gene3D" id="1.25.40.10">
    <property type="entry name" value="Tetratricopeptide repeat domain"/>
    <property type="match status" value="2"/>
</dbReference>
<dbReference type="GO" id="GO:0055087">
    <property type="term" value="C:Ski complex"/>
    <property type="evidence" value="ECO:0007669"/>
    <property type="project" value="InterPro"/>
</dbReference>
<dbReference type="Proteomes" id="UP000534107">
    <property type="component" value="Unassembled WGS sequence"/>
</dbReference>
<comment type="caution">
    <text evidence="4">The sequence shown here is derived from an EMBL/GenBank/DDBJ whole genome shotgun (WGS) entry which is preliminary data.</text>
</comment>
<dbReference type="EMBL" id="VWZO01041571">
    <property type="protein sequence ID" value="NXH23551.1"/>
    <property type="molecule type" value="Genomic_DNA"/>
</dbReference>
<dbReference type="GO" id="GO:0006401">
    <property type="term" value="P:RNA catabolic process"/>
    <property type="evidence" value="ECO:0007669"/>
    <property type="project" value="InterPro"/>
</dbReference>
<feature type="repeat" description="TPR" evidence="3">
    <location>
        <begin position="265"/>
        <end position="298"/>
    </location>
</feature>
<evidence type="ECO:0000313" key="4">
    <source>
        <dbReference type="EMBL" id="NXH23551.1"/>
    </source>
</evidence>
<dbReference type="OrthoDB" id="421075at2759"/>
<dbReference type="Pfam" id="PF13432">
    <property type="entry name" value="TPR_16"/>
    <property type="match status" value="1"/>
</dbReference>
<dbReference type="SMART" id="SM00028">
    <property type="entry name" value="TPR"/>
    <property type="match status" value="6"/>
</dbReference>
<keyword evidence="1" id="KW-0677">Repeat</keyword>
<feature type="repeat" description="TPR" evidence="3">
    <location>
        <begin position="231"/>
        <end position="264"/>
    </location>
</feature>
<evidence type="ECO:0000256" key="2">
    <source>
        <dbReference type="ARBA" id="ARBA00022803"/>
    </source>
</evidence>
<proteinExistence type="predicted"/>
<organism evidence="4 5">
    <name type="scientific">Bucco capensis</name>
    <name type="common">collared puffbird</name>
    <dbReference type="NCBI Taxonomy" id="135168"/>
    <lineage>
        <taxon>Eukaryota</taxon>
        <taxon>Metazoa</taxon>
        <taxon>Chordata</taxon>
        <taxon>Craniata</taxon>
        <taxon>Vertebrata</taxon>
        <taxon>Euteleostomi</taxon>
        <taxon>Archelosauria</taxon>
        <taxon>Archosauria</taxon>
        <taxon>Dinosauria</taxon>
        <taxon>Saurischia</taxon>
        <taxon>Theropoda</taxon>
        <taxon>Coelurosauria</taxon>
        <taxon>Aves</taxon>
        <taxon>Neognathae</taxon>
        <taxon>Neoaves</taxon>
        <taxon>Telluraves</taxon>
        <taxon>Coraciimorphae</taxon>
        <taxon>Piciformes</taxon>
        <taxon>Bucconidae</taxon>
        <taxon>Bucco</taxon>
    </lineage>
</organism>
<evidence type="ECO:0000313" key="5">
    <source>
        <dbReference type="Proteomes" id="UP000534107"/>
    </source>
</evidence>
<evidence type="ECO:0000256" key="1">
    <source>
        <dbReference type="ARBA" id="ARBA00022737"/>
    </source>
</evidence>
<gene>
    <name evidence="4" type="primary">Ttc37</name>
    <name evidence="4" type="ORF">BUCCAP_R04396</name>
</gene>
<dbReference type="InterPro" id="IPR011990">
    <property type="entry name" value="TPR-like_helical_dom_sf"/>
</dbReference>
<protein>
    <submittedName>
        <fullName evidence="4">TTC37 protein</fullName>
    </submittedName>
</protein>
<dbReference type="Pfam" id="PF13174">
    <property type="entry name" value="TPR_6"/>
    <property type="match status" value="1"/>
</dbReference>
<dbReference type="InterPro" id="IPR019734">
    <property type="entry name" value="TPR_rpt"/>
</dbReference>
<dbReference type="PANTHER" id="PTHR15704">
    <property type="entry name" value="SUPERKILLER 3 PROTEIN-RELATED"/>
    <property type="match status" value="1"/>
</dbReference>
<dbReference type="PANTHER" id="PTHR15704:SF7">
    <property type="entry name" value="SUPERKILLER COMPLEX PROTEIN 3"/>
    <property type="match status" value="1"/>
</dbReference>
<keyword evidence="5" id="KW-1185">Reference proteome</keyword>
<feature type="non-terminal residue" evidence="4">
    <location>
        <position position="1"/>
    </location>
</feature>
<name>A0A7K9IBR6_9PICI</name>
<evidence type="ECO:0000256" key="3">
    <source>
        <dbReference type="PROSITE-ProRule" id="PRU00339"/>
    </source>
</evidence>
<keyword evidence="2 3" id="KW-0802">TPR repeat</keyword>
<accession>A0A7K9IBR6</accession>
<reference evidence="4 5" key="1">
    <citation type="submission" date="2019-09" db="EMBL/GenBank/DDBJ databases">
        <title>Bird 10,000 Genomes (B10K) Project - Family phase.</title>
        <authorList>
            <person name="Zhang G."/>
        </authorList>
    </citation>
    <scope>NUCLEOTIDE SEQUENCE [LARGE SCALE GENOMIC DNA]</scope>
    <source>
        <strain evidence="4">B10K-DU-001-16</strain>
        <tissue evidence="4">Muscle</tissue>
    </source>
</reference>
<sequence length="358" mass="40002">ALEALGTPEGPGLQWKNLTLRLKAESLIRIANADAAKEAIKALEQIADASSDPVVLAIRGQAYLNEGLMDEASKISQELLSSHPDLAESHALEGFIHYSQKNYEQAERSFLNAIERKAENAEYHHYLGLTYWFMSHETKTDKGKALTEFLKAAKLDGYLGSVFRYLGNYYREIAEDKSRALGCYKKAFELDETDEESGAAAVGLSMELGDMETALSILNGVTEKASPGTAKWAWLHRGLYYLRSDQPTKAVADLQAAVRADPKDFSCWEALGEAYQSRGSYLTALKSFRKASELNPELMYSIYKTAEVEQILGNYENAIATYQQILKKMEDYVPALKGLGECYFMLAKSALKNYFDRK</sequence>
<feature type="repeat" description="TPR" evidence="3">
    <location>
        <begin position="87"/>
        <end position="120"/>
    </location>
</feature>
<feature type="non-terminal residue" evidence="4">
    <location>
        <position position="358"/>
    </location>
</feature>
<dbReference type="InterPro" id="IPR039226">
    <property type="entry name" value="Ski3/TTC37"/>
</dbReference>
<dbReference type="PROSITE" id="PS50005">
    <property type="entry name" value="TPR"/>
    <property type="match status" value="3"/>
</dbReference>
<dbReference type="AlphaFoldDB" id="A0A7K9IBR6"/>
<dbReference type="SUPFAM" id="SSF48439">
    <property type="entry name" value="Protein prenylyltransferase"/>
    <property type="match status" value="1"/>
</dbReference>